<accession>A0A0A9AYJ5</accession>
<dbReference type="AlphaFoldDB" id="A0A0A9AYJ5"/>
<evidence type="ECO:0000313" key="1">
    <source>
        <dbReference type="EMBL" id="JAD56176.1"/>
    </source>
</evidence>
<reference evidence="1" key="2">
    <citation type="journal article" date="2015" name="Data Brief">
        <title>Shoot transcriptome of the giant reed, Arundo donax.</title>
        <authorList>
            <person name="Barrero R.A."/>
            <person name="Guerrero F.D."/>
            <person name="Moolhuijzen P."/>
            <person name="Goolsby J.A."/>
            <person name="Tidwell J."/>
            <person name="Bellgard S.E."/>
            <person name="Bellgard M.I."/>
        </authorList>
    </citation>
    <scope>NUCLEOTIDE SEQUENCE</scope>
    <source>
        <tissue evidence="1">Shoot tissue taken approximately 20 cm above the soil surface</tissue>
    </source>
</reference>
<reference evidence="1" key="1">
    <citation type="submission" date="2014-09" db="EMBL/GenBank/DDBJ databases">
        <authorList>
            <person name="Magalhaes I.L.F."/>
            <person name="Oliveira U."/>
            <person name="Santos F.R."/>
            <person name="Vidigal T.H.D.A."/>
            <person name="Brescovit A.D."/>
            <person name="Santos A.J."/>
        </authorList>
    </citation>
    <scope>NUCLEOTIDE SEQUENCE</scope>
    <source>
        <tissue evidence="1">Shoot tissue taken approximately 20 cm above the soil surface</tissue>
    </source>
</reference>
<name>A0A0A9AYJ5_ARUDO</name>
<sequence length="29" mass="3176">MNFSLGENIIYHTSGYLVISASSSKRDNA</sequence>
<organism evidence="1">
    <name type="scientific">Arundo donax</name>
    <name type="common">Giant reed</name>
    <name type="synonym">Donax arundinaceus</name>
    <dbReference type="NCBI Taxonomy" id="35708"/>
    <lineage>
        <taxon>Eukaryota</taxon>
        <taxon>Viridiplantae</taxon>
        <taxon>Streptophyta</taxon>
        <taxon>Embryophyta</taxon>
        <taxon>Tracheophyta</taxon>
        <taxon>Spermatophyta</taxon>
        <taxon>Magnoliopsida</taxon>
        <taxon>Liliopsida</taxon>
        <taxon>Poales</taxon>
        <taxon>Poaceae</taxon>
        <taxon>PACMAD clade</taxon>
        <taxon>Arundinoideae</taxon>
        <taxon>Arundineae</taxon>
        <taxon>Arundo</taxon>
    </lineage>
</organism>
<protein>
    <submittedName>
        <fullName evidence="1">Uncharacterized protein</fullName>
    </submittedName>
</protein>
<proteinExistence type="predicted"/>
<dbReference type="EMBL" id="GBRH01241719">
    <property type="protein sequence ID" value="JAD56176.1"/>
    <property type="molecule type" value="Transcribed_RNA"/>
</dbReference>